<dbReference type="EMBL" id="CP048995">
    <property type="protein sequence ID" value="QID82149.1"/>
    <property type="molecule type" value="Genomic_DNA"/>
</dbReference>
<comment type="function">
    <text evidence="15">Guanine nucleotide-exchange factor (GEF) required for the formation or budding of transport vesicles from the ER.</text>
</comment>
<evidence type="ECO:0000313" key="17">
    <source>
        <dbReference type="Proteomes" id="UP000501346"/>
    </source>
</evidence>
<evidence type="ECO:0000256" key="6">
    <source>
        <dbReference type="ARBA" id="ARBA00022824"/>
    </source>
</evidence>
<keyword evidence="7" id="KW-0931">ER-Golgi transport</keyword>
<keyword evidence="10 15" id="KW-1133">Transmembrane helix</keyword>
<evidence type="ECO:0000256" key="12">
    <source>
        <dbReference type="ARBA" id="ARBA00023136"/>
    </source>
</evidence>
<evidence type="ECO:0000256" key="13">
    <source>
        <dbReference type="ARBA" id="ARBA00023180"/>
    </source>
</evidence>
<dbReference type="PANTHER" id="PTHR23284:SF0">
    <property type="entry name" value="PROLACTIN REGULATORY ELEMENT-BINDING PROTEIN"/>
    <property type="match status" value="1"/>
</dbReference>
<evidence type="ECO:0000256" key="10">
    <source>
        <dbReference type="ARBA" id="ARBA00022989"/>
    </source>
</evidence>
<evidence type="ECO:0000256" key="11">
    <source>
        <dbReference type="ARBA" id="ARBA00023034"/>
    </source>
</evidence>
<dbReference type="GO" id="GO:0005789">
    <property type="term" value="C:endoplasmic reticulum membrane"/>
    <property type="evidence" value="ECO:0007669"/>
    <property type="project" value="UniProtKB-SubCell"/>
</dbReference>
<comment type="similarity">
    <text evidence="14 15">Belongs to the WD repeat SEC12 family.</text>
</comment>
<organism evidence="16 17">
    <name type="scientific">Saccharomyces pastorianus</name>
    <name type="common">Lager yeast</name>
    <name type="synonym">Saccharomyces cerevisiae x Saccharomyces eubayanus</name>
    <dbReference type="NCBI Taxonomy" id="27292"/>
    <lineage>
        <taxon>Eukaryota</taxon>
        <taxon>Fungi</taxon>
        <taxon>Dikarya</taxon>
        <taxon>Ascomycota</taxon>
        <taxon>Saccharomycotina</taxon>
        <taxon>Saccharomycetes</taxon>
        <taxon>Saccharomycetales</taxon>
        <taxon>Saccharomycetaceae</taxon>
        <taxon>Saccharomyces</taxon>
    </lineage>
</organism>
<dbReference type="SUPFAM" id="SSF69322">
    <property type="entry name" value="Tricorn protease domain 2"/>
    <property type="match status" value="1"/>
</dbReference>
<keyword evidence="3 15" id="KW-0853">WD repeat</keyword>
<dbReference type="AlphaFoldDB" id="A0A6C1DZK0"/>
<evidence type="ECO:0000256" key="3">
    <source>
        <dbReference type="ARBA" id="ARBA00022574"/>
    </source>
</evidence>
<keyword evidence="11" id="KW-0333">Golgi apparatus</keyword>
<keyword evidence="1 15" id="KW-0813">Transport</keyword>
<evidence type="ECO:0000256" key="4">
    <source>
        <dbReference type="ARBA" id="ARBA00022692"/>
    </source>
</evidence>
<keyword evidence="8 15" id="KW-0653">Protein transport</keyword>
<dbReference type="FunFam" id="2.130.10.10:FF:000597">
    <property type="entry name" value="Guanine nucleotide-exchange factor SEC12"/>
    <property type="match status" value="1"/>
</dbReference>
<keyword evidence="6 15" id="KW-0256">Endoplasmic reticulum</keyword>
<evidence type="ECO:0000256" key="15">
    <source>
        <dbReference type="RuleBase" id="RU369019"/>
    </source>
</evidence>
<evidence type="ECO:0000256" key="1">
    <source>
        <dbReference type="ARBA" id="ARBA00022448"/>
    </source>
</evidence>
<comment type="subcellular location">
    <subcellularLocation>
        <location evidence="15">Endoplasmic reticulum membrane</location>
        <topology evidence="15">Single-pass type II membrane protein</topology>
    </subcellularLocation>
    <subcellularLocation>
        <location evidence="15">Golgi apparatus membrane</location>
        <topology evidence="15">Single-pass type II membrane protein</topology>
    </subcellularLocation>
</comment>
<evidence type="ECO:0000313" key="16">
    <source>
        <dbReference type="EMBL" id="QID82149.1"/>
    </source>
</evidence>
<dbReference type="OrthoDB" id="2013972at2759"/>
<keyword evidence="9" id="KW-0735">Signal-anchor</keyword>
<dbReference type="GO" id="GO:0005085">
    <property type="term" value="F:guanyl-nucleotide exchange factor activity"/>
    <property type="evidence" value="ECO:0007669"/>
    <property type="project" value="InterPro"/>
</dbReference>
<keyword evidence="4 15" id="KW-0812">Transmembrane</keyword>
<dbReference type="Proteomes" id="UP000501346">
    <property type="component" value="Chromosome ScXIV"/>
</dbReference>
<evidence type="ECO:0000256" key="2">
    <source>
        <dbReference type="ARBA" id="ARBA00022468"/>
    </source>
</evidence>
<evidence type="ECO:0000256" key="8">
    <source>
        <dbReference type="ARBA" id="ARBA00022927"/>
    </source>
</evidence>
<keyword evidence="13" id="KW-0325">Glycoprotein</keyword>
<gene>
    <name evidence="16" type="primary">SEC12_1</name>
    <name evidence="16" type="ORF">GRS66_004558</name>
</gene>
<dbReference type="Gene3D" id="2.130.10.10">
    <property type="entry name" value="YVTN repeat-like/Quinoprotein amine dehydrogenase"/>
    <property type="match status" value="1"/>
</dbReference>
<keyword evidence="17" id="KW-1185">Reference proteome</keyword>
<keyword evidence="2" id="KW-0343">GTPase activation</keyword>
<evidence type="ECO:0000256" key="7">
    <source>
        <dbReference type="ARBA" id="ARBA00022892"/>
    </source>
</evidence>
<evidence type="ECO:0000256" key="9">
    <source>
        <dbReference type="ARBA" id="ARBA00022968"/>
    </source>
</evidence>
<keyword evidence="12 15" id="KW-0472">Membrane</keyword>
<protein>
    <recommendedName>
        <fullName evidence="15">Guanine nucleotide-exchange factor SEC12</fullName>
    </recommendedName>
</protein>
<dbReference type="GO" id="GO:0006888">
    <property type="term" value="P:endoplasmic reticulum to Golgi vesicle-mediated transport"/>
    <property type="evidence" value="ECO:0007669"/>
    <property type="project" value="UniProtKB-UniRule"/>
</dbReference>
<accession>A0A6C1DZK0</accession>
<evidence type="ECO:0000256" key="5">
    <source>
        <dbReference type="ARBA" id="ARBA00022737"/>
    </source>
</evidence>
<dbReference type="InterPro" id="IPR001680">
    <property type="entry name" value="WD40_rpt"/>
</dbReference>
<dbReference type="Pfam" id="PF00400">
    <property type="entry name" value="WD40"/>
    <property type="match status" value="1"/>
</dbReference>
<reference evidence="16 17" key="1">
    <citation type="journal article" date="2019" name="BMC Genomics">
        <title>Chromosome level assembly and comparative genome analysis confirm lager-brewing yeasts originated from a single hybridization.</title>
        <authorList>
            <person name="Salazar A.N."/>
            <person name="Gorter de Vries A.R."/>
            <person name="van den Broek M."/>
            <person name="Brouwers N."/>
            <person name="de la Torre Cortes P."/>
            <person name="Kuijpers N.G.A."/>
            <person name="Daran J.G."/>
            <person name="Abeel T."/>
        </authorList>
    </citation>
    <scope>NUCLEOTIDE SEQUENCE [LARGE SCALE GENOMIC DNA]</scope>
    <source>
        <strain evidence="16 17">CBS 1483</strain>
    </source>
</reference>
<dbReference type="GO" id="GO:0003400">
    <property type="term" value="P:regulation of COPII vesicle coating"/>
    <property type="evidence" value="ECO:0007669"/>
    <property type="project" value="UniProtKB-UniRule"/>
</dbReference>
<sequence>MKFVTSSYNVGYPAYGAKFLNNDTLLVAGGGGEGNNGIPNKLTVLRVDPTKDTEKEQFHILSEFALEDNDDSPTAIDASKGIILVGCNENSTKIAQGKGNKHLRKFKYDKVNDQLEFLTSVDFDASTNADDYTKLVYISREGTVAAIASSKVPAIMRIIDPSDLTEKFEIETRGEVKDLHFSTDGKVVAYITGSSLEVISTVTGSCIARKTDFDKNWSLSKINFIADDTVLIAASLKKGKGIVLTKISIKSGNTSVLRSKQVTNRFKGITSMDVDMKGELAVLASNDNSIALVKLKDLSMSKIFKQAHSFAITEVTISPDSTYVASVSAANTIHIIKLPLNYANYTSMKQKISKFFTNFILIVLLSYILQFSYKHNLHSMLFNYAKDNFLTKRDTISSPYVVDEDLHQTTLFGNHGTKTSVPSVDSIKVHGVHETSSVNGTEVLCTESNIINTGEAEFEITNATFREIDDA</sequence>
<dbReference type="PANTHER" id="PTHR23284">
    <property type="entry name" value="PROLACTIN REGULATORY ELEMENT BINDING PROTEIN"/>
    <property type="match status" value="1"/>
</dbReference>
<dbReference type="InterPro" id="IPR045260">
    <property type="entry name" value="Sec12-like"/>
</dbReference>
<feature type="transmembrane region" description="Helical" evidence="15">
    <location>
        <begin position="355"/>
        <end position="373"/>
    </location>
</feature>
<dbReference type="GO" id="GO:0015031">
    <property type="term" value="P:protein transport"/>
    <property type="evidence" value="ECO:0007669"/>
    <property type="project" value="UniProtKB-KW"/>
</dbReference>
<dbReference type="GO" id="GO:0005096">
    <property type="term" value="F:GTPase activator activity"/>
    <property type="evidence" value="ECO:0007669"/>
    <property type="project" value="UniProtKB-KW"/>
</dbReference>
<name>A0A6C1DZK0_SACPS</name>
<dbReference type="GO" id="GO:0000139">
    <property type="term" value="C:Golgi membrane"/>
    <property type="evidence" value="ECO:0007669"/>
    <property type="project" value="UniProtKB-SubCell"/>
</dbReference>
<dbReference type="SMART" id="SM00320">
    <property type="entry name" value="WD40"/>
    <property type="match status" value="2"/>
</dbReference>
<proteinExistence type="inferred from homology"/>
<keyword evidence="5 15" id="KW-0677">Repeat</keyword>
<dbReference type="InterPro" id="IPR015943">
    <property type="entry name" value="WD40/YVTN_repeat-like_dom_sf"/>
</dbReference>
<evidence type="ECO:0000256" key="14">
    <source>
        <dbReference type="ARBA" id="ARBA00061254"/>
    </source>
</evidence>